<dbReference type="InterPro" id="IPR006189">
    <property type="entry name" value="CHASE_dom"/>
</dbReference>
<dbReference type="PANTHER" id="PTHR45138">
    <property type="entry name" value="REGULATORY COMPONENTS OF SENSORY TRANSDUCTION SYSTEM"/>
    <property type="match status" value="1"/>
</dbReference>
<organism evidence="10 11">
    <name type="scientific">Vibrio caribbeanicus ATCC BAA-2122</name>
    <dbReference type="NCBI Taxonomy" id="796620"/>
    <lineage>
        <taxon>Bacteria</taxon>
        <taxon>Pseudomonadati</taxon>
        <taxon>Pseudomonadota</taxon>
        <taxon>Gammaproteobacteria</taxon>
        <taxon>Vibrionales</taxon>
        <taxon>Vibrionaceae</taxon>
        <taxon>Vibrio</taxon>
    </lineage>
</organism>
<dbReference type="InterPro" id="IPR042240">
    <property type="entry name" value="CHASE_sf"/>
</dbReference>
<dbReference type="GO" id="GO:0005886">
    <property type="term" value="C:plasma membrane"/>
    <property type="evidence" value="ECO:0007669"/>
    <property type="project" value="TreeGrafter"/>
</dbReference>
<feature type="domain" description="GGDEF" evidence="9">
    <location>
        <begin position="379"/>
        <end position="509"/>
    </location>
</feature>
<evidence type="ECO:0000256" key="4">
    <source>
        <dbReference type="ARBA" id="ARBA00022989"/>
    </source>
</evidence>
<dbReference type="Pfam" id="PF03924">
    <property type="entry name" value="CHASE"/>
    <property type="match status" value="1"/>
</dbReference>
<dbReference type="InterPro" id="IPR050469">
    <property type="entry name" value="Diguanylate_Cyclase"/>
</dbReference>
<dbReference type="SMART" id="SM01079">
    <property type="entry name" value="CHASE"/>
    <property type="match status" value="1"/>
</dbReference>
<evidence type="ECO:0000256" key="3">
    <source>
        <dbReference type="ARBA" id="ARBA00022692"/>
    </source>
</evidence>
<keyword evidence="3 7" id="KW-0812">Transmembrane</keyword>
<sequence>MRNIFKIQRAYPLATLIFLMLVTTYTAYFYYQSQYQYSISLVGKLAEQQAENLQRVVESDLHFIGAGANFFHSTQPEDWIRFPIFAEQIVSSSDTLIALQWMPRIEKSNLPQHIAKVRKTFPFYNIFTVPKDGAKTLGYILESSSPIFPASDVYPRTPSNFNALGYYSSRERFQLIVDEISRTGMPSVSDKIRLLQDGLDKSIAKTGLLVYHPVFNVEEPKRLIGVVIGVIRSTRYFQSIVSRTASEHELLVRVTDQGFDAEDDPILYQSKGWQDNIGIEISKIVHLPNRNWRIDFRLQKSLSSNNHMTLWGIYLAGIIISVMSSYIVWLMIRDKQHLEVLLSERTEELQFLVDHDVLTGVYNRRVFTRVLSDMIMLNKKFALIVFDIDKFKSINDRYGHIVGDEVLIHVVQVIQKVLLKDDVLVRTGGDEFCIISSISSYPLLKKHLSHVCHQVASSNYKSKNNIIRCTLSIGATIRDNESLEDLIQSSDAQLYHSKKAGRNCVSIAQ</sequence>
<evidence type="ECO:0000259" key="8">
    <source>
        <dbReference type="PROSITE" id="PS50839"/>
    </source>
</evidence>
<proteinExistence type="predicted"/>
<dbReference type="PROSITE" id="PS50887">
    <property type="entry name" value="GGDEF"/>
    <property type="match status" value="1"/>
</dbReference>
<evidence type="ECO:0000313" key="11">
    <source>
        <dbReference type="Proteomes" id="UP000002943"/>
    </source>
</evidence>
<evidence type="ECO:0000256" key="7">
    <source>
        <dbReference type="SAM" id="Phobius"/>
    </source>
</evidence>
<dbReference type="SMART" id="SM00267">
    <property type="entry name" value="GGDEF"/>
    <property type="match status" value="1"/>
</dbReference>
<dbReference type="eggNOG" id="COG3614">
    <property type="taxonomic scope" value="Bacteria"/>
</dbReference>
<dbReference type="GO" id="GO:0043709">
    <property type="term" value="P:cell adhesion involved in single-species biofilm formation"/>
    <property type="evidence" value="ECO:0007669"/>
    <property type="project" value="TreeGrafter"/>
</dbReference>
<dbReference type="RefSeq" id="WP_009601711.1">
    <property type="nucleotide sequence ID" value="NZ_AEIU01000075.1"/>
</dbReference>
<dbReference type="OrthoDB" id="6572677at2"/>
<dbReference type="CDD" id="cd01949">
    <property type="entry name" value="GGDEF"/>
    <property type="match status" value="1"/>
</dbReference>
<dbReference type="eggNOG" id="COG2199">
    <property type="taxonomic scope" value="Bacteria"/>
</dbReference>
<dbReference type="InterPro" id="IPR000160">
    <property type="entry name" value="GGDEF_dom"/>
</dbReference>
<evidence type="ECO:0000313" key="10">
    <source>
        <dbReference type="EMBL" id="EFP96328.1"/>
    </source>
</evidence>
<dbReference type="GO" id="GO:0007165">
    <property type="term" value="P:signal transduction"/>
    <property type="evidence" value="ECO:0007669"/>
    <property type="project" value="UniProtKB-ARBA"/>
</dbReference>
<reference evidence="10 11" key="1">
    <citation type="journal article" date="2012" name="Int. J. Syst. Evol. Microbiol.">
        <title>Vibrio caribbeanicus sp. nov., isolated from the marine sponge Scleritoderma cyanea.</title>
        <authorList>
            <person name="Hoffmann M."/>
            <person name="Monday S.R."/>
            <person name="Allard M.W."/>
            <person name="Strain E.A."/>
            <person name="Whittaker P."/>
            <person name="Naum M."/>
            <person name="McCarthy P.J."/>
            <person name="Lopez J.V."/>
            <person name="Fischer M."/>
            <person name="Brown E.W."/>
        </authorList>
    </citation>
    <scope>NUCLEOTIDE SEQUENCE [LARGE SCALE GENOMIC DNA]</scope>
    <source>
        <strain evidence="10 11">ATCC BAA-2122</strain>
    </source>
</reference>
<protein>
    <recommendedName>
        <fullName evidence="2">diguanylate cyclase</fullName>
        <ecNumber evidence="2">2.7.7.65</ecNumber>
    </recommendedName>
</protein>
<evidence type="ECO:0000259" key="9">
    <source>
        <dbReference type="PROSITE" id="PS50887"/>
    </source>
</evidence>
<dbReference type="PANTHER" id="PTHR45138:SF9">
    <property type="entry name" value="DIGUANYLATE CYCLASE DGCM-RELATED"/>
    <property type="match status" value="1"/>
</dbReference>
<keyword evidence="5 7" id="KW-0472">Membrane</keyword>
<gene>
    <name evidence="10" type="ORF">VIBC2010_12204</name>
</gene>
<accession>E3BKY4</accession>
<dbReference type="EC" id="2.7.7.65" evidence="2"/>
<dbReference type="EMBL" id="AEIU01000075">
    <property type="protein sequence ID" value="EFP96328.1"/>
    <property type="molecule type" value="Genomic_DNA"/>
</dbReference>
<comment type="subcellular location">
    <subcellularLocation>
        <location evidence="1">Membrane</location>
    </subcellularLocation>
</comment>
<comment type="caution">
    <text evidence="10">The sequence shown here is derived from an EMBL/GenBank/DDBJ whole genome shotgun (WGS) entry which is preliminary data.</text>
</comment>
<feature type="domain" description="CHASE" evidence="8">
    <location>
        <begin position="145"/>
        <end position="295"/>
    </location>
</feature>
<dbReference type="Proteomes" id="UP000002943">
    <property type="component" value="Unassembled WGS sequence"/>
</dbReference>
<keyword evidence="4 7" id="KW-1133">Transmembrane helix</keyword>
<dbReference type="InterPro" id="IPR043128">
    <property type="entry name" value="Rev_trsase/Diguanyl_cyclase"/>
</dbReference>
<evidence type="ECO:0000256" key="6">
    <source>
        <dbReference type="ARBA" id="ARBA00034247"/>
    </source>
</evidence>
<keyword evidence="11" id="KW-1185">Reference proteome</keyword>
<feature type="transmembrane region" description="Helical" evidence="7">
    <location>
        <begin position="311"/>
        <end position="332"/>
    </location>
</feature>
<comment type="catalytic activity">
    <reaction evidence="6">
        <text>2 GTP = 3',3'-c-di-GMP + 2 diphosphate</text>
        <dbReference type="Rhea" id="RHEA:24898"/>
        <dbReference type="ChEBI" id="CHEBI:33019"/>
        <dbReference type="ChEBI" id="CHEBI:37565"/>
        <dbReference type="ChEBI" id="CHEBI:58805"/>
        <dbReference type="EC" id="2.7.7.65"/>
    </reaction>
</comment>
<dbReference type="AlphaFoldDB" id="E3BKY4"/>
<name>E3BKY4_9VIBR</name>
<feature type="transmembrane region" description="Helical" evidence="7">
    <location>
        <begin position="12"/>
        <end position="31"/>
    </location>
</feature>
<dbReference type="NCBIfam" id="TIGR00254">
    <property type="entry name" value="GGDEF"/>
    <property type="match status" value="1"/>
</dbReference>
<evidence type="ECO:0000256" key="1">
    <source>
        <dbReference type="ARBA" id="ARBA00004370"/>
    </source>
</evidence>
<evidence type="ECO:0000256" key="2">
    <source>
        <dbReference type="ARBA" id="ARBA00012528"/>
    </source>
</evidence>
<dbReference type="Gene3D" id="3.30.70.270">
    <property type="match status" value="1"/>
</dbReference>
<dbReference type="InterPro" id="IPR029787">
    <property type="entry name" value="Nucleotide_cyclase"/>
</dbReference>
<dbReference type="STRING" id="796620.VIBC2010_12204"/>
<dbReference type="GO" id="GO:1902201">
    <property type="term" value="P:negative regulation of bacterial-type flagellum-dependent cell motility"/>
    <property type="evidence" value="ECO:0007669"/>
    <property type="project" value="TreeGrafter"/>
</dbReference>
<dbReference type="GO" id="GO:0052621">
    <property type="term" value="F:diguanylate cyclase activity"/>
    <property type="evidence" value="ECO:0007669"/>
    <property type="project" value="UniProtKB-EC"/>
</dbReference>
<evidence type="ECO:0000256" key="5">
    <source>
        <dbReference type="ARBA" id="ARBA00023136"/>
    </source>
</evidence>
<dbReference type="SUPFAM" id="SSF55073">
    <property type="entry name" value="Nucleotide cyclase"/>
    <property type="match status" value="1"/>
</dbReference>
<dbReference type="PROSITE" id="PS50839">
    <property type="entry name" value="CHASE"/>
    <property type="match status" value="1"/>
</dbReference>
<dbReference type="Pfam" id="PF00990">
    <property type="entry name" value="GGDEF"/>
    <property type="match status" value="1"/>
</dbReference>
<dbReference type="Gene3D" id="3.30.450.350">
    <property type="entry name" value="CHASE domain"/>
    <property type="match status" value="1"/>
</dbReference>